<sequence length="79" mass="9196">MNVNIEHKHIAMVDQNQKTIQIKLERFLFLKPTAAGNDEVALHGSWLAFNEYGTRLLQEGRDYVTADRQRRYTPSSSFE</sequence>
<dbReference type="Proteomes" id="UP000253940">
    <property type="component" value="Chromosome"/>
</dbReference>
<dbReference type="AlphaFoldDB" id="A0A345P8Z8"/>
<proteinExistence type="predicted"/>
<name>A0A345P8Z8_9GAMM</name>
<reference evidence="1 2" key="1">
    <citation type="submission" date="2018-07" db="EMBL/GenBank/DDBJ databases">
        <title>Genome sequencing of Moraxellaceae gen. HYN0046.</title>
        <authorList>
            <person name="Kim M."/>
            <person name="Yi H."/>
        </authorList>
    </citation>
    <scope>NUCLEOTIDE SEQUENCE [LARGE SCALE GENOMIC DNA]</scope>
    <source>
        <strain evidence="1 2">HYN0046</strain>
    </source>
</reference>
<keyword evidence="2" id="KW-1185">Reference proteome</keyword>
<evidence type="ECO:0000313" key="1">
    <source>
        <dbReference type="EMBL" id="AXI03757.1"/>
    </source>
</evidence>
<gene>
    <name evidence="1" type="ORF">HYN46_13485</name>
</gene>
<organism evidence="1 2">
    <name type="scientific">Aquirhabdus parva</name>
    <dbReference type="NCBI Taxonomy" id="2283318"/>
    <lineage>
        <taxon>Bacteria</taxon>
        <taxon>Pseudomonadati</taxon>
        <taxon>Pseudomonadota</taxon>
        <taxon>Gammaproteobacteria</taxon>
        <taxon>Moraxellales</taxon>
        <taxon>Moraxellaceae</taxon>
        <taxon>Aquirhabdus</taxon>
    </lineage>
</organism>
<protein>
    <submittedName>
        <fullName evidence="1">Uncharacterized protein</fullName>
    </submittedName>
</protein>
<dbReference type="RefSeq" id="WP_114899865.1">
    <property type="nucleotide sequence ID" value="NZ_CP031222.1"/>
</dbReference>
<evidence type="ECO:0000313" key="2">
    <source>
        <dbReference type="Proteomes" id="UP000253940"/>
    </source>
</evidence>
<dbReference type="KEGG" id="mbah:HYN46_13485"/>
<accession>A0A345P8Z8</accession>
<dbReference type="EMBL" id="CP031222">
    <property type="protein sequence ID" value="AXI03757.1"/>
    <property type="molecule type" value="Genomic_DNA"/>
</dbReference>